<dbReference type="SMART" id="SM01236">
    <property type="entry name" value="Haem_oxygenase_2"/>
    <property type="match status" value="1"/>
</dbReference>
<accession>A0ABT0E979</accession>
<evidence type="ECO:0000313" key="2">
    <source>
        <dbReference type="Proteomes" id="UP001165524"/>
    </source>
</evidence>
<dbReference type="RefSeq" id="WP_246952957.1">
    <property type="nucleotide sequence ID" value="NZ_JALKII010000008.1"/>
</dbReference>
<name>A0ABT0E979_9GAMM</name>
<gene>
    <name evidence="1" type="ORF">MU846_11775</name>
</gene>
<evidence type="ECO:0000313" key="1">
    <source>
        <dbReference type="EMBL" id="MCK0538391.1"/>
    </source>
</evidence>
<comment type="caution">
    <text evidence="1">The sequence shown here is derived from an EMBL/GenBank/DDBJ whole genome shotgun (WGS) entry which is preliminary data.</text>
</comment>
<dbReference type="Gene3D" id="1.20.910.10">
    <property type="entry name" value="Heme oxygenase-like"/>
    <property type="match status" value="1"/>
</dbReference>
<dbReference type="Proteomes" id="UP001165524">
    <property type="component" value="Unassembled WGS sequence"/>
</dbReference>
<reference evidence="1" key="1">
    <citation type="submission" date="2022-04" db="EMBL/GenBank/DDBJ databases">
        <title>Alcanivorax sp. CY1518 draft genome sequence.</title>
        <authorList>
            <person name="Zhao G."/>
            <person name="An M."/>
        </authorList>
    </citation>
    <scope>NUCLEOTIDE SEQUENCE</scope>
    <source>
        <strain evidence="1">CY1518</strain>
    </source>
</reference>
<dbReference type="InterPro" id="IPR016084">
    <property type="entry name" value="Haem_Oase-like_multi-hlx"/>
</dbReference>
<protein>
    <submittedName>
        <fullName evidence="1">Iron-containing redox enzyme family protein</fullName>
    </submittedName>
</protein>
<organism evidence="1 2">
    <name type="scientific">Alcanivorax quisquiliarum</name>
    <dbReference type="NCBI Taxonomy" id="2933565"/>
    <lineage>
        <taxon>Bacteria</taxon>
        <taxon>Pseudomonadati</taxon>
        <taxon>Pseudomonadota</taxon>
        <taxon>Gammaproteobacteria</taxon>
        <taxon>Oceanospirillales</taxon>
        <taxon>Alcanivoracaceae</taxon>
        <taxon>Alcanivorax</taxon>
    </lineage>
</organism>
<proteinExistence type="predicted"/>
<dbReference type="Pfam" id="PF14518">
    <property type="entry name" value="Haem_oxygenas_2"/>
    <property type="match status" value="1"/>
</dbReference>
<keyword evidence="2" id="KW-1185">Reference proteome</keyword>
<sequence>MNDDAPVCPRNLYLALRAGPPDAALKTAARRYLQAALAAARPAPLARDVPSLRRDLLASNHATGQRFQRYLMARRAGMPRRFFPRRAHALSFIRHSAPTKLVDGAWLHGLLRYWQDARYHGLLRIYLEELGEGCASRNHVCLYQRLLASLDCDAGSELPARFYQQGALQLCLGWLADEFIPEVIGFNLGYEQLPLHLLITTHELRELGIDARYFSLHISIDNADTGHAFLATEAVHALLGSRPGDEDYRRLCRGFALNDVGIGAQALVRECDLEAELVAIFRRKRAVGQNLHAPHCRLGGEPVSAWLADPHRVPEMLHQLRRDNALRPGQPLTACRFGRLLDMDSGAMAGVFSAYEQQLLADWLGAPVAAAASRATRPSRAGKLTSEGVKAMAPQYKARAAELAPEELLDWMSPARHFTPLGLAATQRFCRAWHH</sequence>
<dbReference type="EMBL" id="JALKII010000008">
    <property type="protein sequence ID" value="MCK0538391.1"/>
    <property type="molecule type" value="Genomic_DNA"/>
</dbReference>